<proteinExistence type="predicted"/>
<feature type="signal peptide" evidence="1">
    <location>
        <begin position="1"/>
        <end position="24"/>
    </location>
</feature>
<feature type="chain" id="PRO_5004106997" evidence="1">
    <location>
        <begin position="25"/>
        <end position="115"/>
    </location>
</feature>
<dbReference type="AlphaFoldDB" id="N1J5U7"/>
<gene>
    <name evidence="2" type="ORF">BGHDH14_bgh03746</name>
</gene>
<evidence type="ECO:0000256" key="1">
    <source>
        <dbReference type="SAM" id="SignalP"/>
    </source>
</evidence>
<dbReference type="OrthoDB" id="3612376at2759"/>
<dbReference type="InParanoid" id="N1J5U7"/>
<dbReference type="HOGENOM" id="CLU_166977_0_0_1"/>
<protein>
    <submittedName>
        <fullName evidence="2">Putative candidate secreted effector protein</fullName>
    </submittedName>
</protein>
<keyword evidence="1" id="KW-0732">Signal</keyword>
<dbReference type="EMBL" id="CAUH01000219">
    <property type="protein sequence ID" value="CCU74334.1"/>
    <property type="molecule type" value="Genomic_DNA"/>
</dbReference>
<name>N1J5U7_BLUG1</name>
<organism evidence="2 3">
    <name type="scientific">Blumeria graminis f. sp. hordei (strain DH14)</name>
    <name type="common">Barley powdery mildew</name>
    <name type="synonym">Oidium monilioides f. sp. hordei</name>
    <dbReference type="NCBI Taxonomy" id="546991"/>
    <lineage>
        <taxon>Eukaryota</taxon>
        <taxon>Fungi</taxon>
        <taxon>Dikarya</taxon>
        <taxon>Ascomycota</taxon>
        <taxon>Pezizomycotina</taxon>
        <taxon>Leotiomycetes</taxon>
        <taxon>Erysiphales</taxon>
        <taxon>Erysiphaceae</taxon>
        <taxon>Blumeria</taxon>
        <taxon>Blumeria hordei</taxon>
    </lineage>
</organism>
<evidence type="ECO:0000313" key="2">
    <source>
        <dbReference type="EMBL" id="CCU74334.1"/>
    </source>
</evidence>
<dbReference type="Proteomes" id="UP000015441">
    <property type="component" value="Unassembled WGS sequence"/>
</dbReference>
<sequence>MKLISTNTTVALAGLLLLIPTAYGSLQYGCELGDLVSMELVLRLSSGHNESHNRDGNPAIPTREKYTSTSFTKKLSAIDTRHVGYLIQVYGDPPQYQLSQYSERGWGVCALEESH</sequence>
<comment type="caution">
    <text evidence="2">The sequence shown here is derived from an EMBL/GenBank/DDBJ whole genome shotgun (WGS) entry which is preliminary data.</text>
</comment>
<evidence type="ECO:0000313" key="3">
    <source>
        <dbReference type="Proteomes" id="UP000015441"/>
    </source>
</evidence>
<reference evidence="2 3" key="1">
    <citation type="journal article" date="2010" name="Science">
        <title>Genome expansion and gene loss in powdery mildew fungi reveal tradeoffs in extreme parasitism.</title>
        <authorList>
            <person name="Spanu P.D."/>
            <person name="Abbott J.C."/>
            <person name="Amselem J."/>
            <person name="Burgis T.A."/>
            <person name="Soanes D.M."/>
            <person name="Stueber K."/>
            <person name="Ver Loren van Themaat E."/>
            <person name="Brown J.K.M."/>
            <person name="Butcher S.A."/>
            <person name="Gurr S.J."/>
            <person name="Lebrun M.-H."/>
            <person name="Ridout C.J."/>
            <person name="Schulze-Lefert P."/>
            <person name="Talbot N.J."/>
            <person name="Ahmadinejad N."/>
            <person name="Ametz C."/>
            <person name="Barton G.R."/>
            <person name="Benjdia M."/>
            <person name="Bidzinski P."/>
            <person name="Bindschedler L.V."/>
            <person name="Both M."/>
            <person name="Brewer M.T."/>
            <person name="Cadle-Davidson L."/>
            <person name="Cadle-Davidson M.M."/>
            <person name="Collemare J."/>
            <person name="Cramer R."/>
            <person name="Frenkel O."/>
            <person name="Godfrey D."/>
            <person name="Harriman J."/>
            <person name="Hoede C."/>
            <person name="King B.C."/>
            <person name="Klages S."/>
            <person name="Kleemann J."/>
            <person name="Knoll D."/>
            <person name="Koti P.S."/>
            <person name="Kreplak J."/>
            <person name="Lopez-Ruiz F.J."/>
            <person name="Lu X."/>
            <person name="Maekawa T."/>
            <person name="Mahanil S."/>
            <person name="Micali C."/>
            <person name="Milgroom M.G."/>
            <person name="Montana G."/>
            <person name="Noir S."/>
            <person name="O'Connell R.J."/>
            <person name="Oberhaensli S."/>
            <person name="Parlange F."/>
            <person name="Pedersen C."/>
            <person name="Quesneville H."/>
            <person name="Reinhardt R."/>
            <person name="Rott M."/>
            <person name="Sacristan S."/>
            <person name="Schmidt S.M."/>
            <person name="Schoen M."/>
            <person name="Skamnioti P."/>
            <person name="Sommer H."/>
            <person name="Stephens A."/>
            <person name="Takahara H."/>
            <person name="Thordal-Christensen H."/>
            <person name="Vigouroux M."/>
            <person name="Wessling R."/>
            <person name="Wicker T."/>
            <person name="Panstruga R."/>
        </authorList>
    </citation>
    <scope>NUCLEOTIDE SEQUENCE [LARGE SCALE GENOMIC DNA]</scope>
    <source>
        <strain evidence="2">DH14</strain>
    </source>
</reference>
<accession>N1J5U7</accession>
<keyword evidence="3" id="KW-1185">Reference proteome</keyword>